<dbReference type="InterPro" id="IPR003593">
    <property type="entry name" value="AAA+_ATPase"/>
</dbReference>
<dbReference type="InterPro" id="IPR058031">
    <property type="entry name" value="AAA_lid_NorR"/>
</dbReference>
<dbReference type="EMBL" id="FMYM01000010">
    <property type="protein sequence ID" value="SDC58000.1"/>
    <property type="molecule type" value="Genomic_DNA"/>
</dbReference>
<keyword evidence="2" id="KW-0067">ATP-binding</keyword>
<dbReference type="PROSITE" id="PS50112">
    <property type="entry name" value="PAS"/>
    <property type="match status" value="1"/>
</dbReference>
<evidence type="ECO:0000259" key="5">
    <source>
        <dbReference type="PROSITE" id="PS50045"/>
    </source>
</evidence>
<dbReference type="Gene3D" id="3.30.450.20">
    <property type="entry name" value="PAS domain"/>
    <property type="match status" value="1"/>
</dbReference>
<dbReference type="InterPro" id="IPR000014">
    <property type="entry name" value="PAS"/>
</dbReference>
<evidence type="ECO:0000256" key="2">
    <source>
        <dbReference type="ARBA" id="ARBA00022840"/>
    </source>
</evidence>
<reference evidence="8" key="1">
    <citation type="submission" date="2016-09" db="EMBL/GenBank/DDBJ databases">
        <authorList>
            <person name="Varghese N."/>
            <person name="Submissions S."/>
        </authorList>
    </citation>
    <scope>NUCLEOTIDE SEQUENCE [LARGE SCALE GENOMIC DNA]</scope>
    <source>
        <strain evidence="8">25nlg</strain>
    </source>
</reference>
<dbReference type="InterPro" id="IPR035965">
    <property type="entry name" value="PAS-like_dom_sf"/>
</dbReference>
<dbReference type="SUPFAM" id="SSF46689">
    <property type="entry name" value="Homeodomain-like"/>
    <property type="match status" value="1"/>
</dbReference>
<dbReference type="AlphaFoldDB" id="A0A1G6MR40"/>
<dbReference type="FunFam" id="3.40.50.300:FF:000006">
    <property type="entry name" value="DNA-binding transcriptional regulator NtrC"/>
    <property type="match status" value="1"/>
</dbReference>
<dbReference type="PANTHER" id="PTHR32071">
    <property type="entry name" value="TRANSCRIPTIONAL REGULATORY PROTEIN"/>
    <property type="match status" value="1"/>
</dbReference>
<dbReference type="CDD" id="cd00009">
    <property type="entry name" value="AAA"/>
    <property type="match status" value="1"/>
</dbReference>
<dbReference type="SMART" id="SM00382">
    <property type="entry name" value="AAA"/>
    <property type="match status" value="1"/>
</dbReference>
<sequence length="511" mass="56912">MKVRLKEIAVPYTGDVPPGAVRRSGDTFLVELGCEPSFPTHIYVENELGEVTGHVSPENLIQALSTMLGQYETFYETLLATMDDAVTVVDEHGHVLALNEKMASLYQLQRAEVEGKPLDHFFDQEALMLQTVMRDKKPVRHAYNQPKPDVHVIVSTVPVFIGDQCIGGMSIERDITDVVRLNDELSHAAASLHDLSQADLGEHPFSRVIGHSEKLQQAITLATKVAKTDANVLITGESGVGKELFAEGIHQASPRKEAPFVAINCGAIPTALFESELFGYVQGAFTGAVKGGKQGKFAAAKGGTLFLDEIGEMPLELQVKLLRVLQERAYYPVGGNEAVPLDVRIIAATNRSLEKMIQEGRFREDLYYRLHVISIHIPPLRERLEDMPALIQCILKEFALKYDKELPRLDPEVMYTLSKQKWEGNVRQLRNLLERVVILNGDTDEPVRLHDLPETFQRQLHSTPQPAPVVDEKSRIAEALQTTFGNKTAAAKLLGISRATLYNKIKQWDLE</sequence>
<dbReference type="PRINTS" id="PR01590">
    <property type="entry name" value="HTHFIS"/>
</dbReference>
<gene>
    <name evidence="7" type="ORF">SAMN05421737_110116</name>
</gene>
<dbReference type="Pfam" id="PF02954">
    <property type="entry name" value="HTH_8"/>
    <property type="match status" value="1"/>
</dbReference>
<keyword evidence="8" id="KW-1185">Reference proteome</keyword>
<proteinExistence type="predicted"/>
<name>A0A1G6MR40_9BACI</name>
<dbReference type="Pfam" id="PF00158">
    <property type="entry name" value="Sigma54_activat"/>
    <property type="match status" value="1"/>
</dbReference>
<dbReference type="SUPFAM" id="SSF52540">
    <property type="entry name" value="P-loop containing nucleoside triphosphate hydrolases"/>
    <property type="match status" value="1"/>
</dbReference>
<dbReference type="OrthoDB" id="9771372at2"/>
<dbReference type="SUPFAM" id="SSF55785">
    <property type="entry name" value="PYP-like sensor domain (PAS domain)"/>
    <property type="match status" value="1"/>
</dbReference>
<evidence type="ECO:0000313" key="8">
    <source>
        <dbReference type="Proteomes" id="UP000242662"/>
    </source>
</evidence>
<dbReference type="Gene3D" id="3.40.50.300">
    <property type="entry name" value="P-loop containing nucleotide triphosphate hydrolases"/>
    <property type="match status" value="1"/>
</dbReference>
<feature type="domain" description="PAS" evidence="6">
    <location>
        <begin position="71"/>
        <end position="125"/>
    </location>
</feature>
<dbReference type="GO" id="GO:0043565">
    <property type="term" value="F:sequence-specific DNA binding"/>
    <property type="evidence" value="ECO:0007669"/>
    <property type="project" value="InterPro"/>
</dbReference>
<dbReference type="InterPro" id="IPR013656">
    <property type="entry name" value="PAS_4"/>
</dbReference>
<feature type="domain" description="Sigma-54 factor interaction" evidence="5">
    <location>
        <begin position="208"/>
        <end position="438"/>
    </location>
</feature>
<dbReference type="STRING" id="1464122.SAMN05421737_110116"/>
<dbReference type="InterPro" id="IPR027417">
    <property type="entry name" value="P-loop_NTPase"/>
</dbReference>
<protein>
    <submittedName>
        <fullName evidence="7">Transcriptional regulator</fullName>
    </submittedName>
</protein>
<dbReference type="RefSeq" id="WP_090776404.1">
    <property type="nucleotide sequence ID" value="NZ_FMYM01000010.1"/>
</dbReference>
<dbReference type="NCBIfam" id="TIGR00229">
    <property type="entry name" value="sensory_box"/>
    <property type="match status" value="1"/>
</dbReference>
<dbReference type="InterPro" id="IPR002197">
    <property type="entry name" value="HTH_Fis"/>
</dbReference>
<dbReference type="Pfam" id="PF25601">
    <property type="entry name" value="AAA_lid_14"/>
    <property type="match status" value="1"/>
</dbReference>
<evidence type="ECO:0000259" key="6">
    <source>
        <dbReference type="PROSITE" id="PS50112"/>
    </source>
</evidence>
<keyword evidence="4" id="KW-0804">Transcription</keyword>
<dbReference type="Proteomes" id="UP000242662">
    <property type="component" value="Unassembled WGS sequence"/>
</dbReference>
<evidence type="ECO:0000256" key="1">
    <source>
        <dbReference type="ARBA" id="ARBA00022741"/>
    </source>
</evidence>
<dbReference type="InterPro" id="IPR025662">
    <property type="entry name" value="Sigma_54_int_dom_ATP-bd_1"/>
</dbReference>
<dbReference type="Gene3D" id="1.10.8.60">
    <property type="match status" value="1"/>
</dbReference>
<dbReference type="PROSITE" id="PS00675">
    <property type="entry name" value="SIGMA54_INTERACT_1"/>
    <property type="match status" value="1"/>
</dbReference>
<dbReference type="GO" id="GO:0005524">
    <property type="term" value="F:ATP binding"/>
    <property type="evidence" value="ECO:0007669"/>
    <property type="project" value="UniProtKB-KW"/>
</dbReference>
<dbReference type="InterPro" id="IPR009057">
    <property type="entry name" value="Homeodomain-like_sf"/>
</dbReference>
<keyword evidence="3" id="KW-0805">Transcription regulation</keyword>
<dbReference type="Pfam" id="PF08448">
    <property type="entry name" value="PAS_4"/>
    <property type="match status" value="1"/>
</dbReference>
<evidence type="ECO:0000256" key="4">
    <source>
        <dbReference type="ARBA" id="ARBA00023163"/>
    </source>
</evidence>
<organism evidence="7 8">
    <name type="scientific">Shouchella lonarensis</name>
    <dbReference type="NCBI Taxonomy" id="1464122"/>
    <lineage>
        <taxon>Bacteria</taxon>
        <taxon>Bacillati</taxon>
        <taxon>Bacillota</taxon>
        <taxon>Bacilli</taxon>
        <taxon>Bacillales</taxon>
        <taxon>Bacillaceae</taxon>
        <taxon>Shouchella</taxon>
    </lineage>
</organism>
<dbReference type="CDD" id="cd00130">
    <property type="entry name" value="PAS"/>
    <property type="match status" value="1"/>
</dbReference>
<dbReference type="SMART" id="SM00091">
    <property type="entry name" value="PAS"/>
    <property type="match status" value="1"/>
</dbReference>
<dbReference type="PROSITE" id="PS50045">
    <property type="entry name" value="SIGMA54_INTERACT_4"/>
    <property type="match status" value="1"/>
</dbReference>
<evidence type="ECO:0000256" key="3">
    <source>
        <dbReference type="ARBA" id="ARBA00023015"/>
    </source>
</evidence>
<accession>A0A1G6MR40</accession>
<evidence type="ECO:0000313" key="7">
    <source>
        <dbReference type="EMBL" id="SDC58000.1"/>
    </source>
</evidence>
<dbReference type="GO" id="GO:0006355">
    <property type="term" value="P:regulation of DNA-templated transcription"/>
    <property type="evidence" value="ECO:0007669"/>
    <property type="project" value="InterPro"/>
</dbReference>
<dbReference type="PANTHER" id="PTHR32071:SF57">
    <property type="entry name" value="C4-DICARBOXYLATE TRANSPORT TRANSCRIPTIONAL REGULATORY PROTEIN DCTD"/>
    <property type="match status" value="1"/>
</dbReference>
<dbReference type="InterPro" id="IPR002078">
    <property type="entry name" value="Sigma_54_int"/>
</dbReference>
<dbReference type="Gene3D" id="1.10.10.60">
    <property type="entry name" value="Homeodomain-like"/>
    <property type="match status" value="1"/>
</dbReference>
<keyword evidence="1" id="KW-0547">Nucleotide-binding</keyword>